<feature type="non-terminal residue" evidence="1">
    <location>
        <position position="729"/>
    </location>
</feature>
<evidence type="ECO:0000313" key="2">
    <source>
        <dbReference type="Proteomes" id="UP000789525"/>
    </source>
</evidence>
<proteinExistence type="predicted"/>
<name>A0ACA9M3M3_9GLOM</name>
<keyword evidence="2" id="KW-1185">Reference proteome</keyword>
<comment type="caution">
    <text evidence="1">The sequence shown here is derived from an EMBL/GenBank/DDBJ whole genome shotgun (WGS) entry which is preliminary data.</text>
</comment>
<gene>
    <name evidence="1" type="ORF">ACOLOM_LOCUS5445</name>
</gene>
<protein>
    <submittedName>
        <fullName evidence="1">15079_t:CDS:1</fullName>
    </submittedName>
</protein>
<dbReference type="Proteomes" id="UP000789525">
    <property type="component" value="Unassembled WGS sequence"/>
</dbReference>
<organism evidence="1 2">
    <name type="scientific">Acaulospora colombiana</name>
    <dbReference type="NCBI Taxonomy" id="27376"/>
    <lineage>
        <taxon>Eukaryota</taxon>
        <taxon>Fungi</taxon>
        <taxon>Fungi incertae sedis</taxon>
        <taxon>Mucoromycota</taxon>
        <taxon>Glomeromycotina</taxon>
        <taxon>Glomeromycetes</taxon>
        <taxon>Diversisporales</taxon>
        <taxon>Acaulosporaceae</taxon>
        <taxon>Acaulospora</taxon>
    </lineage>
</organism>
<sequence>MSSRRRNRDNPPHVRLSKLLSNILRHSALKEGIKIRDDGYVNVEELMGHPKFAGKTFKDIQFVVDNNDKQRFTLIQEIQDGVPVWLIRANQGHSIESKGLSKMKRNHIHCAAGRYGDPGVKSGRFFHTTIPALKRSPKEIKKRNLAKKLARLEEEKDSMSDPIEGIKTEFTSSLLRPLEVYKAATNLVLPQFNNYSIDTSDEEVVFKKLPRILKRQKQQPEDSELERETSRDPELEKEKMLKALIGLHNSNSHSIMTYNIGRAVAEFGRHPNDTGSAEVQAAIWTVRILNLNEHIKANHKDKHNYRNLRSMVHKRQKILKYLKQERQNPSQGTLLRATQFLAGAGNFEYLPSISHIEGLNNNLYIQTDELPIRLAHRVKELDELPHNLSEMPSIIKVKNWYAQSFEELVSLEKPEFSPGVREKLSGDSVEIAKLPESEPNLAVSQKPGTPRPSVPLHHRYYANVEDMNWPPEVRVYNERFTKLIENIKKRHDPVVTTVGKETPFQQAFQLYGIREYKQNKSSELIDTDIQAFLDRFYMSRIGIRMLIGQHVALNRFPSLQDYVGIICTKTNIAQTVQEAAENAKNICEDYYGLFRAPEIQLHCPDDLIFTYVPSHLSHMLFELLKNSLRAIVEFFGSEVDAHPPIKVIVAEGKEDITIKISDEGGGIPRKNIPLVWTYMYTTAEAKKLDPEFDQPYFRAPMAGFGYGLPISRLYARYFGGDLKLISMEG</sequence>
<reference evidence="1" key="1">
    <citation type="submission" date="2021-06" db="EMBL/GenBank/DDBJ databases">
        <authorList>
            <person name="Kallberg Y."/>
            <person name="Tangrot J."/>
            <person name="Rosling A."/>
        </authorList>
    </citation>
    <scope>NUCLEOTIDE SEQUENCE</scope>
    <source>
        <strain evidence="1">CL356</strain>
    </source>
</reference>
<evidence type="ECO:0000313" key="1">
    <source>
        <dbReference type="EMBL" id="CAG8566938.1"/>
    </source>
</evidence>
<accession>A0ACA9M3M3</accession>
<dbReference type="EMBL" id="CAJVPT010010081">
    <property type="protein sequence ID" value="CAG8566938.1"/>
    <property type="molecule type" value="Genomic_DNA"/>
</dbReference>